<gene>
    <name evidence="2" type="ORF">RUM44_004159</name>
</gene>
<accession>A0ABR1B3T1</accession>
<reference evidence="2 3" key="1">
    <citation type="submission" date="2023-09" db="EMBL/GenBank/DDBJ databases">
        <title>Genomes of two closely related lineages of the louse Polyplax serrata with different host specificities.</title>
        <authorList>
            <person name="Martinu J."/>
            <person name="Tarabai H."/>
            <person name="Stefka J."/>
            <person name="Hypsa V."/>
        </authorList>
    </citation>
    <scope>NUCLEOTIDE SEQUENCE [LARGE SCALE GENOMIC DNA]</scope>
    <source>
        <strain evidence="2">98ZLc_SE</strain>
    </source>
</reference>
<evidence type="ECO:0000313" key="2">
    <source>
        <dbReference type="EMBL" id="KAK6633552.1"/>
    </source>
</evidence>
<evidence type="ECO:0000256" key="1">
    <source>
        <dbReference type="SAM" id="MobiDB-lite"/>
    </source>
</evidence>
<proteinExistence type="predicted"/>
<organism evidence="2 3">
    <name type="scientific">Polyplax serrata</name>
    <name type="common">Common mouse louse</name>
    <dbReference type="NCBI Taxonomy" id="468196"/>
    <lineage>
        <taxon>Eukaryota</taxon>
        <taxon>Metazoa</taxon>
        <taxon>Ecdysozoa</taxon>
        <taxon>Arthropoda</taxon>
        <taxon>Hexapoda</taxon>
        <taxon>Insecta</taxon>
        <taxon>Pterygota</taxon>
        <taxon>Neoptera</taxon>
        <taxon>Paraneoptera</taxon>
        <taxon>Psocodea</taxon>
        <taxon>Troctomorpha</taxon>
        <taxon>Phthiraptera</taxon>
        <taxon>Anoplura</taxon>
        <taxon>Polyplacidae</taxon>
        <taxon>Polyplax</taxon>
    </lineage>
</organism>
<keyword evidence="3" id="KW-1185">Reference proteome</keyword>
<evidence type="ECO:0000313" key="3">
    <source>
        <dbReference type="Proteomes" id="UP001359485"/>
    </source>
</evidence>
<feature type="compositionally biased region" description="Polar residues" evidence="1">
    <location>
        <begin position="11"/>
        <end position="23"/>
    </location>
</feature>
<dbReference type="Proteomes" id="UP001359485">
    <property type="component" value="Unassembled WGS sequence"/>
</dbReference>
<feature type="compositionally biased region" description="Acidic residues" evidence="1">
    <location>
        <begin position="1"/>
        <end position="10"/>
    </location>
</feature>
<dbReference type="EMBL" id="JAWJWF010000004">
    <property type="protein sequence ID" value="KAK6633552.1"/>
    <property type="molecule type" value="Genomic_DNA"/>
</dbReference>
<sequence length="78" mass="8913">MLENPEELDSTTDSGLSEFSSTEVLEPEQYVPGIETPFCPQIEWKTCSSMPQQSFSHPSDLIFSRLHTTNSRLRCNKF</sequence>
<comment type="caution">
    <text evidence="2">The sequence shown here is derived from an EMBL/GenBank/DDBJ whole genome shotgun (WGS) entry which is preliminary data.</text>
</comment>
<protein>
    <submittedName>
        <fullName evidence="2">Uncharacterized protein</fullName>
    </submittedName>
</protein>
<name>A0ABR1B3T1_POLSC</name>
<feature type="region of interest" description="Disordered" evidence="1">
    <location>
        <begin position="1"/>
        <end position="26"/>
    </location>
</feature>